<feature type="region of interest" description="Disordered" evidence="1">
    <location>
        <begin position="124"/>
        <end position="158"/>
    </location>
</feature>
<feature type="compositionally biased region" description="Polar residues" evidence="1">
    <location>
        <begin position="140"/>
        <end position="158"/>
    </location>
</feature>
<proteinExistence type="predicted"/>
<evidence type="ECO:0000256" key="1">
    <source>
        <dbReference type="SAM" id="MobiDB-lite"/>
    </source>
</evidence>
<evidence type="ECO:0000313" key="2">
    <source>
        <dbReference type="EMBL" id="KAI5323438.1"/>
    </source>
</evidence>
<gene>
    <name evidence="2" type="ORF">L3X38_032510</name>
</gene>
<organism evidence="2 3">
    <name type="scientific">Prunus dulcis</name>
    <name type="common">Almond</name>
    <name type="synonym">Amygdalus dulcis</name>
    <dbReference type="NCBI Taxonomy" id="3755"/>
    <lineage>
        <taxon>Eukaryota</taxon>
        <taxon>Viridiplantae</taxon>
        <taxon>Streptophyta</taxon>
        <taxon>Embryophyta</taxon>
        <taxon>Tracheophyta</taxon>
        <taxon>Spermatophyta</taxon>
        <taxon>Magnoliopsida</taxon>
        <taxon>eudicotyledons</taxon>
        <taxon>Gunneridae</taxon>
        <taxon>Pentapetalae</taxon>
        <taxon>rosids</taxon>
        <taxon>fabids</taxon>
        <taxon>Rosales</taxon>
        <taxon>Rosaceae</taxon>
        <taxon>Amygdaloideae</taxon>
        <taxon>Amygdaleae</taxon>
        <taxon>Prunus</taxon>
    </lineage>
</organism>
<dbReference type="Proteomes" id="UP001054821">
    <property type="component" value="Chromosome 6"/>
</dbReference>
<comment type="caution">
    <text evidence="2">The sequence shown here is derived from an EMBL/GenBank/DDBJ whole genome shotgun (WGS) entry which is preliminary data.</text>
</comment>
<dbReference type="PANTHER" id="PTHR47150:SF7">
    <property type="entry name" value="NUCLEASE"/>
    <property type="match status" value="1"/>
</dbReference>
<dbReference type="EMBL" id="JAJFAZ020000006">
    <property type="protein sequence ID" value="KAI5323438.1"/>
    <property type="molecule type" value="Genomic_DNA"/>
</dbReference>
<reference evidence="2 3" key="1">
    <citation type="journal article" date="2022" name="G3 (Bethesda)">
        <title>Whole-genome sequence and methylome profiling of the almond [Prunus dulcis (Mill.) D.A. Webb] cultivar 'Nonpareil'.</title>
        <authorList>
            <person name="D'Amico-Willman K.M."/>
            <person name="Ouma W.Z."/>
            <person name="Meulia T."/>
            <person name="Sideli G.M."/>
            <person name="Gradziel T.M."/>
            <person name="Fresnedo-Ramirez J."/>
        </authorList>
    </citation>
    <scope>NUCLEOTIDE SEQUENCE [LARGE SCALE GENOMIC DNA]</scope>
    <source>
        <strain evidence="2">Clone GOH B32 T37-40</strain>
    </source>
</reference>
<dbReference type="AlphaFoldDB" id="A0AAD4YWP4"/>
<sequence length="158" mass="16922">MFAYGNAVDNVDKYVRIGESTALKSLRRFIKKIVATFGDEYLRSPNSNGIARLLAIREHHDFPGMLGALTACIGDGKIFHMRGKVPDDELVQIIMNNLGPMYEMVVSAAQYAPVVAAFAANRGHGGGRSRGTGHDGVPSNRGTIPNSQGGTARGSFTN</sequence>
<keyword evidence="3" id="KW-1185">Reference proteome</keyword>
<name>A0AAD4YWP4_PRUDU</name>
<protein>
    <submittedName>
        <fullName evidence="2">Uncharacterized protein</fullName>
    </submittedName>
</protein>
<evidence type="ECO:0000313" key="3">
    <source>
        <dbReference type="Proteomes" id="UP001054821"/>
    </source>
</evidence>
<accession>A0AAD4YWP4</accession>
<dbReference type="PANTHER" id="PTHR47150">
    <property type="entry name" value="OS12G0169200 PROTEIN"/>
    <property type="match status" value="1"/>
</dbReference>